<dbReference type="PANTHER" id="PTHR13887:SF14">
    <property type="entry name" value="DISULFIDE BOND FORMATION PROTEIN D"/>
    <property type="match status" value="1"/>
</dbReference>
<evidence type="ECO:0000256" key="7">
    <source>
        <dbReference type="SAM" id="Phobius"/>
    </source>
</evidence>
<dbReference type="SUPFAM" id="SSF52833">
    <property type="entry name" value="Thioredoxin-like"/>
    <property type="match status" value="1"/>
</dbReference>
<dbReference type="PANTHER" id="PTHR13887">
    <property type="entry name" value="GLUTATHIONE S-TRANSFERASE KAPPA"/>
    <property type="match status" value="1"/>
</dbReference>
<keyword evidence="7" id="KW-0812">Transmembrane</keyword>
<accession>A0A939LSB9</accession>
<feature type="compositionally biased region" description="Low complexity" evidence="6">
    <location>
        <begin position="57"/>
        <end position="70"/>
    </location>
</feature>
<keyword evidence="5" id="KW-0676">Redox-active center</keyword>
<evidence type="ECO:0000256" key="4">
    <source>
        <dbReference type="ARBA" id="ARBA00023157"/>
    </source>
</evidence>
<protein>
    <submittedName>
        <fullName evidence="9">Thioredoxin domain-containing protein</fullName>
    </submittedName>
</protein>
<feature type="domain" description="Thioredoxin" evidence="8">
    <location>
        <begin position="66"/>
        <end position="255"/>
    </location>
</feature>
<evidence type="ECO:0000313" key="10">
    <source>
        <dbReference type="Proteomes" id="UP000664398"/>
    </source>
</evidence>
<evidence type="ECO:0000256" key="3">
    <source>
        <dbReference type="ARBA" id="ARBA00023002"/>
    </source>
</evidence>
<sequence length="258" mass="27434">MSRPIEALPRPELERRYRRLRSVTVVLAIAAAALLVVTGVQWSTGVSGDAAGRAGQGSSVSESDSGEGSDAAPAANSLERRIEGDPMAVGDVDAPVVLSEWVDMRCPYCAVYSRETFPILMEEYVKTGKVRIEMHDAAFFGEESLRAAAAARAAGEQGRYVEFVQAVFAVAPESGHPELPVDELVALAERAGVKDLERFERDMSSEQLRAAVQASTDTAQSLGVTGVPFFAVDGQAMSGAQPIEAFRQLLDEAVASAS</sequence>
<evidence type="ECO:0000256" key="1">
    <source>
        <dbReference type="ARBA" id="ARBA00005791"/>
    </source>
</evidence>
<comment type="caution">
    <text evidence="9">The sequence shown here is derived from an EMBL/GenBank/DDBJ whole genome shotgun (WGS) entry which is preliminary data.</text>
</comment>
<dbReference type="EMBL" id="JAGDYL010000001">
    <property type="protein sequence ID" value="MBO1803839.1"/>
    <property type="molecule type" value="Genomic_DNA"/>
</dbReference>
<evidence type="ECO:0000256" key="5">
    <source>
        <dbReference type="ARBA" id="ARBA00023284"/>
    </source>
</evidence>
<dbReference type="Pfam" id="PF13462">
    <property type="entry name" value="Thioredoxin_4"/>
    <property type="match status" value="1"/>
</dbReference>
<dbReference type="InterPro" id="IPR036249">
    <property type="entry name" value="Thioredoxin-like_sf"/>
</dbReference>
<dbReference type="Proteomes" id="UP000664398">
    <property type="component" value="Unassembled WGS sequence"/>
</dbReference>
<feature type="transmembrane region" description="Helical" evidence="7">
    <location>
        <begin position="20"/>
        <end position="42"/>
    </location>
</feature>
<organism evidence="9 10">
    <name type="scientific">Leucobacter ruminantium</name>
    <dbReference type="NCBI Taxonomy" id="1289170"/>
    <lineage>
        <taxon>Bacteria</taxon>
        <taxon>Bacillati</taxon>
        <taxon>Actinomycetota</taxon>
        <taxon>Actinomycetes</taxon>
        <taxon>Micrococcales</taxon>
        <taxon>Microbacteriaceae</taxon>
        <taxon>Leucobacter</taxon>
    </lineage>
</organism>
<keyword evidence="4" id="KW-1015">Disulfide bond</keyword>
<keyword evidence="10" id="KW-1185">Reference proteome</keyword>
<name>A0A939LSB9_9MICO</name>
<keyword evidence="2" id="KW-0732">Signal</keyword>
<evidence type="ECO:0000256" key="2">
    <source>
        <dbReference type="ARBA" id="ARBA00022729"/>
    </source>
</evidence>
<keyword evidence="7" id="KW-1133">Transmembrane helix</keyword>
<dbReference type="AlphaFoldDB" id="A0A939LSB9"/>
<gene>
    <name evidence="9" type="ORF">J4H91_00695</name>
</gene>
<keyword evidence="7" id="KW-0472">Membrane</keyword>
<dbReference type="Gene3D" id="3.40.30.10">
    <property type="entry name" value="Glutaredoxin"/>
    <property type="match status" value="1"/>
</dbReference>
<proteinExistence type="inferred from homology"/>
<dbReference type="InterPro" id="IPR012336">
    <property type="entry name" value="Thioredoxin-like_fold"/>
</dbReference>
<evidence type="ECO:0000256" key="6">
    <source>
        <dbReference type="SAM" id="MobiDB-lite"/>
    </source>
</evidence>
<evidence type="ECO:0000313" key="9">
    <source>
        <dbReference type="EMBL" id="MBO1803839.1"/>
    </source>
</evidence>
<feature type="region of interest" description="Disordered" evidence="6">
    <location>
        <begin position="48"/>
        <end position="74"/>
    </location>
</feature>
<dbReference type="InterPro" id="IPR013766">
    <property type="entry name" value="Thioredoxin_domain"/>
</dbReference>
<comment type="similarity">
    <text evidence="1">Belongs to the thioredoxin family. DsbA subfamily.</text>
</comment>
<keyword evidence="3" id="KW-0560">Oxidoreductase</keyword>
<dbReference type="PROSITE" id="PS51352">
    <property type="entry name" value="THIOREDOXIN_2"/>
    <property type="match status" value="1"/>
</dbReference>
<evidence type="ECO:0000259" key="8">
    <source>
        <dbReference type="PROSITE" id="PS51352"/>
    </source>
</evidence>
<dbReference type="GO" id="GO:0016491">
    <property type="term" value="F:oxidoreductase activity"/>
    <property type="evidence" value="ECO:0007669"/>
    <property type="project" value="UniProtKB-KW"/>
</dbReference>
<reference evidence="9" key="1">
    <citation type="submission" date="2021-03" db="EMBL/GenBank/DDBJ databases">
        <title>Leucobacter chromiisoli sp. nov., isolated from chromium-containing soil of chemical plant.</title>
        <authorList>
            <person name="Xu Z."/>
        </authorList>
    </citation>
    <scope>NUCLEOTIDE SEQUENCE</scope>
    <source>
        <strain evidence="9">A2</strain>
    </source>
</reference>
<dbReference type="RefSeq" id="WP_208044324.1">
    <property type="nucleotide sequence ID" value="NZ_JAGDYL010000001.1"/>
</dbReference>